<dbReference type="GO" id="GO:0005737">
    <property type="term" value="C:cytoplasm"/>
    <property type="evidence" value="ECO:0007669"/>
    <property type="project" value="TreeGrafter"/>
</dbReference>
<dbReference type="PANTHER" id="PTHR11280:SF5">
    <property type="entry name" value="GLUCOSAMINE-6-PHOSPHATE ISOMERASE"/>
    <property type="match status" value="1"/>
</dbReference>
<evidence type="ECO:0000313" key="5">
    <source>
        <dbReference type="Proteomes" id="UP000305654"/>
    </source>
</evidence>
<dbReference type="GO" id="GO:0006043">
    <property type="term" value="P:glucosamine catabolic process"/>
    <property type="evidence" value="ECO:0007669"/>
    <property type="project" value="TreeGrafter"/>
</dbReference>
<dbReference type="GO" id="GO:0004342">
    <property type="term" value="F:glucosamine-6-phosphate deaminase activity"/>
    <property type="evidence" value="ECO:0007669"/>
    <property type="project" value="UniProtKB-UniRule"/>
</dbReference>
<keyword evidence="1 4" id="KW-0378">Hydrolase</keyword>
<keyword evidence="5" id="KW-1185">Reference proteome</keyword>
<dbReference type="Pfam" id="PF01182">
    <property type="entry name" value="Glucosamine_iso"/>
    <property type="match status" value="1"/>
</dbReference>
<dbReference type="GO" id="GO:0005975">
    <property type="term" value="P:carbohydrate metabolic process"/>
    <property type="evidence" value="ECO:0007669"/>
    <property type="project" value="InterPro"/>
</dbReference>
<dbReference type="GO" id="GO:0019262">
    <property type="term" value="P:N-acetylneuraminate catabolic process"/>
    <property type="evidence" value="ECO:0007669"/>
    <property type="project" value="TreeGrafter"/>
</dbReference>
<dbReference type="InterPro" id="IPR037171">
    <property type="entry name" value="NagB/RpiA_transferase-like"/>
</dbReference>
<dbReference type="InterPro" id="IPR018321">
    <property type="entry name" value="Glucosamine6P_isomerase_CS"/>
</dbReference>
<feature type="domain" description="Glucosamine/galactosamine-6-phosphate isomerase" evidence="3">
    <location>
        <begin position="12"/>
        <end position="213"/>
    </location>
</feature>
<dbReference type="GO" id="GO:0006046">
    <property type="term" value="P:N-acetylglucosamine catabolic process"/>
    <property type="evidence" value="ECO:0007669"/>
    <property type="project" value="UniProtKB-UniRule"/>
</dbReference>
<organism evidence="4 5">
    <name type="scientific">Lichenicoccus roseus</name>
    <dbReference type="NCBI Taxonomy" id="2683649"/>
    <lineage>
        <taxon>Bacteria</taxon>
        <taxon>Pseudomonadati</taxon>
        <taxon>Pseudomonadota</taxon>
        <taxon>Alphaproteobacteria</taxon>
        <taxon>Acetobacterales</taxon>
        <taxon>Acetobacteraceae</taxon>
        <taxon>Lichenicoccus</taxon>
    </lineage>
</organism>
<comment type="caution">
    <text evidence="4">The sequence shown here is derived from an EMBL/GenBank/DDBJ whole genome shotgun (WGS) entry which is preliminary data.</text>
</comment>
<dbReference type="InterPro" id="IPR006148">
    <property type="entry name" value="Glc/Gal-6P_isomerase"/>
</dbReference>
<evidence type="ECO:0000256" key="1">
    <source>
        <dbReference type="ARBA" id="ARBA00022801"/>
    </source>
</evidence>
<dbReference type="RefSeq" id="WP_138324056.1">
    <property type="nucleotide sequence ID" value="NZ_VCDI01000001.1"/>
</dbReference>
<dbReference type="PROSITE" id="PS01161">
    <property type="entry name" value="GLC_GALNAC_ISOMERASE"/>
    <property type="match status" value="1"/>
</dbReference>
<gene>
    <name evidence="4" type="primary">nagB</name>
    <name evidence="4" type="ORF">FE263_00770</name>
</gene>
<sequence length="256" mass="26943">MQIVIRPDRNTACATAASLIASQLNTKPASVLGLATGRTMESVYDALVDLHEAGAVGFSAATSFNLDEYLAIAPDDPRSYRSTMDRLLFDRNDIDLARTHVPHGSGPGSGGAAYEALIRDAGGIDLQLLGIGENGHIGFNEPLSSFASRTREVTLAPATRRQNAALFDGDEDAVPKRAITMGIATVLEARRILLVVTGRAKAGILARAVEGPVTAMIGATALHFHPDCLVVADEDAAGNLAEREYYDAMAAGSQEP</sequence>
<dbReference type="AlphaFoldDB" id="A0A5R9JAH2"/>
<reference evidence="4 5" key="1">
    <citation type="submission" date="2019-05" db="EMBL/GenBank/DDBJ databases">
        <authorList>
            <person name="Pankratov T."/>
            <person name="Grouzdev D."/>
        </authorList>
    </citation>
    <scope>NUCLEOTIDE SEQUENCE [LARGE SCALE GENOMIC DNA]</scope>
    <source>
        <strain evidence="4 5">KEBCLARHB70R</strain>
    </source>
</reference>
<evidence type="ECO:0000313" key="4">
    <source>
        <dbReference type="EMBL" id="TLU73803.1"/>
    </source>
</evidence>
<dbReference type="OrthoDB" id="9791139at2"/>
<dbReference type="GO" id="GO:0042802">
    <property type="term" value="F:identical protein binding"/>
    <property type="evidence" value="ECO:0007669"/>
    <property type="project" value="TreeGrafter"/>
</dbReference>
<dbReference type="SUPFAM" id="SSF100950">
    <property type="entry name" value="NagB/RpiA/CoA transferase-like"/>
    <property type="match status" value="1"/>
</dbReference>
<evidence type="ECO:0000259" key="3">
    <source>
        <dbReference type="Pfam" id="PF01182"/>
    </source>
</evidence>
<protein>
    <recommendedName>
        <fullName evidence="2">Glucosamine-6-phosphate deaminase</fullName>
        <ecNumber evidence="2">3.5.99.6</ecNumber>
    </recommendedName>
</protein>
<name>A0A5R9JAH2_9PROT</name>
<dbReference type="Gene3D" id="3.40.50.1360">
    <property type="match status" value="1"/>
</dbReference>
<accession>A0A5R9JAH2</accession>
<proteinExistence type="predicted"/>
<dbReference type="CDD" id="cd01399">
    <property type="entry name" value="GlcN6P_deaminase"/>
    <property type="match status" value="1"/>
</dbReference>
<dbReference type="Proteomes" id="UP000305654">
    <property type="component" value="Unassembled WGS sequence"/>
</dbReference>
<dbReference type="EMBL" id="VCDI01000001">
    <property type="protein sequence ID" value="TLU73803.1"/>
    <property type="molecule type" value="Genomic_DNA"/>
</dbReference>
<dbReference type="EC" id="3.5.99.6" evidence="2"/>
<dbReference type="PANTHER" id="PTHR11280">
    <property type="entry name" value="GLUCOSAMINE-6-PHOSPHATE ISOMERASE"/>
    <property type="match status" value="1"/>
</dbReference>
<dbReference type="NCBIfam" id="TIGR00502">
    <property type="entry name" value="nagB"/>
    <property type="match status" value="1"/>
</dbReference>
<dbReference type="InterPro" id="IPR004547">
    <property type="entry name" value="Glucosamine6P_isomerase"/>
</dbReference>
<evidence type="ECO:0000256" key="2">
    <source>
        <dbReference type="NCBIfam" id="TIGR00502"/>
    </source>
</evidence>